<evidence type="ECO:0000256" key="9">
    <source>
        <dbReference type="ARBA" id="ARBA00023125"/>
    </source>
</evidence>
<evidence type="ECO:0000256" key="11">
    <source>
        <dbReference type="ARBA" id="ARBA00023163"/>
    </source>
</evidence>
<evidence type="ECO:0000256" key="5">
    <source>
        <dbReference type="ARBA" id="ARBA00022723"/>
    </source>
</evidence>
<reference evidence="15" key="1">
    <citation type="submission" date="2009-09" db="EMBL/GenBank/DDBJ databases">
        <title>The complete genome of Nakamurella multipartita DSM 44233.</title>
        <authorList>
            <consortium name="US DOE Joint Genome Institute (JGI-PGF)"/>
            <person name="Lucas S."/>
            <person name="Copeland A."/>
            <person name="Lapidus A."/>
            <person name="Glavina del Rio T."/>
            <person name="Dalin E."/>
            <person name="Tice H."/>
            <person name="Bruce D."/>
            <person name="Goodwin L."/>
            <person name="Pitluck S."/>
            <person name="Kyrpides N."/>
            <person name="Mavromatis K."/>
            <person name="Ivanova N."/>
            <person name="Ovchinnikova G."/>
            <person name="Sims D."/>
            <person name="Meincke L."/>
            <person name="Brettin T."/>
            <person name="Detter J.C."/>
            <person name="Han C."/>
            <person name="Larimer F."/>
            <person name="Land M."/>
            <person name="Hauser L."/>
            <person name="Markowitz V."/>
            <person name="Cheng J.-F."/>
            <person name="Hugenholtz P."/>
            <person name="Woyke T."/>
            <person name="Wu D."/>
            <person name="Klenk H.-P."/>
            <person name="Eisen J.A."/>
        </authorList>
    </citation>
    <scope>NUCLEOTIDE SEQUENCE [LARGE SCALE GENOMIC DNA]</scope>
    <source>
        <strain evidence="15">ATCC 700099 / DSM 44233 / CIP 104796 / JCM 9543 / NBRC 105858 / Y-104</strain>
    </source>
</reference>
<dbReference type="InParanoid" id="C8X8M0"/>
<keyword evidence="7" id="KW-0411">Iron-sulfur</keyword>
<organism evidence="14 15">
    <name type="scientific">Nakamurella multipartita (strain ATCC 700099 / DSM 44233 / CIP 104796 / JCM 9543 / NBRC 105858 / Y-104)</name>
    <name type="common">Microsphaera multipartita</name>
    <dbReference type="NCBI Taxonomy" id="479431"/>
    <lineage>
        <taxon>Bacteria</taxon>
        <taxon>Bacillati</taxon>
        <taxon>Actinomycetota</taxon>
        <taxon>Actinomycetes</taxon>
        <taxon>Nakamurellales</taxon>
        <taxon>Nakamurellaceae</taxon>
        <taxon>Nakamurella</taxon>
    </lineage>
</organism>
<evidence type="ECO:0000256" key="1">
    <source>
        <dbReference type="ARBA" id="ARBA00001966"/>
    </source>
</evidence>
<evidence type="ECO:0000256" key="2">
    <source>
        <dbReference type="ARBA" id="ARBA00004496"/>
    </source>
</evidence>
<dbReference type="AlphaFoldDB" id="C8X8M0"/>
<evidence type="ECO:0000256" key="6">
    <source>
        <dbReference type="ARBA" id="ARBA00023004"/>
    </source>
</evidence>
<gene>
    <name evidence="14" type="ordered locus">Namu_2729</name>
</gene>
<proteinExistence type="inferred from homology"/>
<dbReference type="HOGENOM" id="CLU_106245_6_1_11"/>
<feature type="domain" description="4Fe-4S Wbl-type" evidence="13">
    <location>
        <begin position="24"/>
        <end position="80"/>
    </location>
</feature>
<dbReference type="GO" id="GO:0046872">
    <property type="term" value="F:metal ion binding"/>
    <property type="evidence" value="ECO:0007669"/>
    <property type="project" value="UniProtKB-KW"/>
</dbReference>
<dbReference type="RefSeq" id="WP_015747954.1">
    <property type="nucleotide sequence ID" value="NC_013235.1"/>
</dbReference>
<keyword evidence="10" id="KW-1015">Disulfide bond</keyword>
<dbReference type="GO" id="GO:0051539">
    <property type="term" value="F:4 iron, 4 sulfur cluster binding"/>
    <property type="evidence" value="ECO:0007669"/>
    <property type="project" value="UniProtKB-KW"/>
</dbReference>
<evidence type="ECO:0000256" key="12">
    <source>
        <dbReference type="SAM" id="MobiDB-lite"/>
    </source>
</evidence>
<evidence type="ECO:0000313" key="14">
    <source>
        <dbReference type="EMBL" id="ACV79075.1"/>
    </source>
</evidence>
<dbReference type="GO" id="GO:0005737">
    <property type="term" value="C:cytoplasm"/>
    <property type="evidence" value="ECO:0007669"/>
    <property type="project" value="UniProtKB-SubCell"/>
</dbReference>
<comment type="similarity">
    <text evidence="3">Belongs to the WhiB family.</text>
</comment>
<dbReference type="OrthoDB" id="4381475at2"/>
<dbReference type="KEGG" id="nml:Namu_2729"/>
<keyword evidence="8" id="KW-0805">Transcription regulation</keyword>
<name>C8X8M0_NAKMY</name>
<keyword evidence="5" id="KW-0479">Metal-binding</keyword>
<sequence length="106" mass="11626">MATYDIRPVDGAMPSNPAFDERAACRGLDTEFWFSSNAAAREFAVETCIDCPIRRGCEQYGIASRQTGIWGGSVLDRGRPEGAARGWRNPYPVVPAGPRRRQPVPA</sequence>
<keyword evidence="4" id="KW-0004">4Fe-4S</keyword>
<keyword evidence="9" id="KW-0238">DNA-binding</keyword>
<evidence type="ECO:0000256" key="3">
    <source>
        <dbReference type="ARBA" id="ARBA00006597"/>
    </source>
</evidence>
<evidence type="ECO:0000256" key="4">
    <source>
        <dbReference type="ARBA" id="ARBA00022485"/>
    </source>
</evidence>
<keyword evidence="6" id="KW-0408">Iron</keyword>
<protein>
    <submittedName>
        <fullName evidence="14">Transcription factor WhiB</fullName>
    </submittedName>
</protein>
<feature type="region of interest" description="Disordered" evidence="12">
    <location>
        <begin position="80"/>
        <end position="106"/>
    </location>
</feature>
<keyword evidence="15" id="KW-1185">Reference proteome</keyword>
<dbReference type="PROSITE" id="PS51674">
    <property type="entry name" value="4FE4S_WBL"/>
    <property type="match status" value="1"/>
</dbReference>
<dbReference type="STRING" id="479431.Namu_2729"/>
<dbReference type="InterPro" id="IPR034768">
    <property type="entry name" value="4FE4S_WBL"/>
</dbReference>
<dbReference type="Pfam" id="PF02467">
    <property type="entry name" value="Whib"/>
    <property type="match status" value="1"/>
</dbReference>
<comment type="subcellular location">
    <subcellularLocation>
        <location evidence="2">Cytoplasm</location>
    </subcellularLocation>
</comment>
<evidence type="ECO:0000313" key="15">
    <source>
        <dbReference type="Proteomes" id="UP000002218"/>
    </source>
</evidence>
<dbReference type="PANTHER" id="PTHR38839">
    <property type="entry name" value="TRANSCRIPTIONAL REGULATOR WHID-RELATED"/>
    <property type="match status" value="1"/>
</dbReference>
<reference evidence="14 15" key="2">
    <citation type="journal article" date="2010" name="Stand. Genomic Sci.">
        <title>Complete genome sequence of Nakamurella multipartita type strain (Y-104).</title>
        <authorList>
            <person name="Tice H."/>
            <person name="Mayilraj S."/>
            <person name="Sims D."/>
            <person name="Lapidus A."/>
            <person name="Nolan M."/>
            <person name="Lucas S."/>
            <person name="Glavina Del Rio T."/>
            <person name="Copeland A."/>
            <person name="Cheng J.F."/>
            <person name="Meincke L."/>
            <person name="Bruce D."/>
            <person name="Goodwin L."/>
            <person name="Pitluck S."/>
            <person name="Ivanova N."/>
            <person name="Mavromatis K."/>
            <person name="Ovchinnikova G."/>
            <person name="Pati A."/>
            <person name="Chen A."/>
            <person name="Palaniappan K."/>
            <person name="Land M."/>
            <person name="Hauser L."/>
            <person name="Chang Y.J."/>
            <person name="Jeffries C.D."/>
            <person name="Detter J.C."/>
            <person name="Brettin T."/>
            <person name="Rohde M."/>
            <person name="Goker M."/>
            <person name="Bristow J."/>
            <person name="Eisen J.A."/>
            <person name="Markowitz V."/>
            <person name="Hugenholtz P."/>
            <person name="Kyrpides N.C."/>
            <person name="Klenk H.P."/>
            <person name="Chen F."/>
        </authorList>
    </citation>
    <scope>NUCLEOTIDE SEQUENCE [LARGE SCALE GENOMIC DNA]</scope>
    <source>
        <strain evidence="15">ATCC 700099 / DSM 44233 / CIP 104796 / JCM 9543 / NBRC 105858 / Y-104</strain>
    </source>
</reference>
<dbReference type="InterPro" id="IPR003482">
    <property type="entry name" value="Whib"/>
</dbReference>
<dbReference type="Proteomes" id="UP000002218">
    <property type="component" value="Chromosome"/>
</dbReference>
<evidence type="ECO:0000256" key="10">
    <source>
        <dbReference type="ARBA" id="ARBA00023157"/>
    </source>
</evidence>
<dbReference type="GO" id="GO:0047134">
    <property type="term" value="F:protein-disulfide reductase [NAD(P)H] activity"/>
    <property type="evidence" value="ECO:0007669"/>
    <property type="project" value="TreeGrafter"/>
</dbReference>
<evidence type="ECO:0000256" key="7">
    <source>
        <dbReference type="ARBA" id="ARBA00023014"/>
    </source>
</evidence>
<dbReference type="EMBL" id="CP001737">
    <property type="protein sequence ID" value="ACV79075.1"/>
    <property type="molecule type" value="Genomic_DNA"/>
</dbReference>
<keyword evidence="11" id="KW-0804">Transcription</keyword>
<accession>C8X8M0</accession>
<evidence type="ECO:0000256" key="8">
    <source>
        <dbReference type="ARBA" id="ARBA00023015"/>
    </source>
</evidence>
<dbReference type="GO" id="GO:0045454">
    <property type="term" value="P:cell redox homeostasis"/>
    <property type="evidence" value="ECO:0007669"/>
    <property type="project" value="TreeGrafter"/>
</dbReference>
<dbReference type="GO" id="GO:0003677">
    <property type="term" value="F:DNA binding"/>
    <property type="evidence" value="ECO:0007669"/>
    <property type="project" value="UniProtKB-KW"/>
</dbReference>
<comment type="cofactor">
    <cofactor evidence="1">
        <name>[4Fe-4S] cluster</name>
        <dbReference type="ChEBI" id="CHEBI:49883"/>
    </cofactor>
</comment>
<dbReference type="PANTHER" id="PTHR38839:SF2">
    <property type="entry name" value="TRANSCRIPTIONAL REGULATOR WHIB7-RELATED"/>
    <property type="match status" value="1"/>
</dbReference>
<evidence type="ECO:0000259" key="13">
    <source>
        <dbReference type="PROSITE" id="PS51674"/>
    </source>
</evidence>
<dbReference type="GO" id="GO:0045892">
    <property type="term" value="P:negative regulation of DNA-templated transcription"/>
    <property type="evidence" value="ECO:0007669"/>
    <property type="project" value="TreeGrafter"/>
</dbReference>